<dbReference type="Proteomes" id="UP000006757">
    <property type="component" value="Unassembled WGS sequence"/>
</dbReference>
<sequence length="636" mass="69679">MSDDDFGSEIEYDAALEETLQAVESGKAVPADPKPITDIEDLAVGLSPFEEFRKRGSLSVTDLVGTLWCERTLPFLPPAARRKVIKTPKGAAIQVDQVKVEDKDRILKRGEKIHKRLEREIHPEEVVVRSTSVEETWAIRMLNMLSSLEALISLGKCREMPICGFVGDVYVSGIIDEIERKPIETSTPSTPGKVKRQSTLNDFFGGTRPPTHRLIISDSKTRASGTLPKFEDTRAGQYQVMLYKELLDALMMTAPNPDATADSILPTSTTGGFAKIFDHLGLNAGAPFSEGFLSQANAIIVGNGLRWGASDAKCLLQLADCWEQYVQELGLDLGKGKNDKASGDELQLVFRRAGHDKKYRSRKRRKKGWAGKRRRSGRSRRQQTPTGEDTDIQKAFHLSLLDVSDPPASHMTESQVSAILDPPITAPTETQPCQSASSLQRNDSTASLFDQDSEQDREDDELALAIEMSLTQEPAPMVPTQTVEVPVISSQESPETLKSPLPQSQLEPEEDEDGTSGAIIGRLTFPHDPKALAEHLAWARDTGAASGSRKVSRWSTRAAARGASSRTGASGAQQRRARCSRRSGRRGLTDCGRCPLSPSHLEHSPQTKMSPKPGHCITILSTFFGIKQLLLYSTAA</sequence>
<feature type="region of interest" description="Disordered" evidence="2">
    <location>
        <begin position="183"/>
        <end position="202"/>
    </location>
</feature>
<feature type="compositionally biased region" description="Basic residues" evidence="2">
    <location>
        <begin position="575"/>
        <end position="585"/>
    </location>
</feature>
<dbReference type="InParanoid" id="K1VA25"/>
<dbReference type="GO" id="GO:0005634">
    <property type="term" value="C:nucleus"/>
    <property type="evidence" value="ECO:0007669"/>
    <property type="project" value="TreeGrafter"/>
</dbReference>
<protein>
    <submittedName>
        <fullName evidence="3">Uncharacterized protein</fullName>
    </submittedName>
</protein>
<proteinExistence type="inferred from homology"/>
<evidence type="ECO:0000256" key="1">
    <source>
        <dbReference type="ARBA" id="ARBA00009797"/>
    </source>
</evidence>
<keyword evidence="4" id="KW-1185">Reference proteome</keyword>
<dbReference type="GO" id="GO:0036297">
    <property type="term" value="P:interstrand cross-link repair"/>
    <property type="evidence" value="ECO:0007669"/>
    <property type="project" value="TreeGrafter"/>
</dbReference>
<dbReference type="PROSITE" id="PS50330">
    <property type="entry name" value="UIM"/>
    <property type="match status" value="1"/>
</dbReference>
<dbReference type="EMBL" id="AMBO01000407">
    <property type="protein sequence ID" value="EKC97570.1"/>
    <property type="molecule type" value="Genomic_DNA"/>
</dbReference>
<comment type="caution">
    <text evidence="3">The sequence shown here is derived from an EMBL/GenBank/DDBJ whole genome shotgun (WGS) entry which is preliminary data.</text>
</comment>
<gene>
    <name evidence="3" type="ORF">A1Q2_08108</name>
</gene>
<dbReference type="GO" id="GO:0005739">
    <property type="term" value="C:mitochondrion"/>
    <property type="evidence" value="ECO:0007669"/>
    <property type="project" value="TreeGrafter"/>
</dbReference>
<evidence type="ECO:0000313" key="4">
    <source>
        <dbReference type="Proteomes" id="UP000006757"/>
    </source>
</evidence>
<dbReference type="AlphaFoldDB" id="K1VA25"/>
<feature type="region of interest" description="Disordered" evidence="2">
    <location>
        <begin position="542"/>
        <end position="611"/>
    </location>
</feature>
<comment type="similarity">
    <text evidence="1">Belongs to the EXO5 family.</text>
</comment>
<dbReference type="PANTHER" id="PTHR14464">
    <property type="entry name" value="EXONUCLEASE V"/>
    <property type="match status" value="1"/>
</dbReference>
<organism evidence="3 4">
    <name type="scientific">Trichosporon asahii var. asahii (strain CBS 8904)</name>
    <name type="common">Yeast</name>
    <dbReference type="NCBI Taxonomy" id="1220162"/>
    <lineage>
        <taxon>Eukaryota</taxon>
        <taxon>Fungi</taxon>
        <taxon>Dikarya</taxon>
        <taxon>Basidiomycota</taxon>
        <taxon>Agaricomycotina</taxon>
        <taxon>Tremellomycetes</taxon>
        <taxon>Trichosporonales</taxon>
        <taxon>Trichosporonaceae</taxon>
        <taxon>Trichosporon</taxon>
    </lineage>
</organism>
<feature type="region of interest" description="Disordered" evidence="2">
    <location>
        <begin position="488"/>
        <end position="519"/>
    </location>
</feature>
<evidence type="ECO:0000256" key="2">
    <source>
        <dbReference type="SAM" id="MobiDB-lite"/>
    </source>
</evidence>
<feature type="region of interest" description="Disordered" evidence="2">
    <location>
        <begin position="423"/>
        <end position="458"/>
    </location>
</feature>
<feature type="compositionally biased region" description="Low complexity" evidence="2">
    <location>
        <begin position="555"/>
        <end position="574"/>
    </location>
</feature>
<evidence type="ECO:0000313" key="3">
    <source>
        <dbReference type="EMBL" id="EKC97570.1"/>
    </source>
</evidence>
<feature type="compositionally biased region" description="Polar residues" evidence="2">
    <location>
        <begin position="488"/>
        <end position="506"/>
    </location>
</feature>
<dbReference type="Pfam" id="PF09810">
    <property type="entry name" value="Exo5"/>
    <property type="match status" value="1"/>
</dbReference>
<dbReference type="SMART" id="SM00726">
    <property type="entry name" value="UIM"/>
    <property type="match status" value="2"/>
</dbReference>
<dbReference type="InterPro" id="IPR019190">
    <property type="entry name" value="EXOV"/>
</dbReference>
<feature type="compositionally biased region" description="Polar residues" evidence="2">
    <location>
        <begin position="427"/>
        <end position="448"/>
    </location>
</feature>
<accession>K1VA25</accession>
<dbReference type="PANTHER" id="PTHR14464:SF4">
    <property type="entry name" value="EXONUCLEASE V"/>
    <property type="match status" value="1"/>
</dbReference>
<name>K1VA25_TRIAC</name>
<dbReference type="InterPro" id="IPR003903">
    <property type="entry name" value="UIM_dom"/>
</dbReference>
<dbReference type="OMA" id="CITILST"/>
<dbReference type="GO" id="GO:0045145">
    <property type="term" value="F:single-stranded DNA 5'-3' DNA exonuclease activity"/>
    <property type="evidence" value="ECO:0007669"/>
    <property type="project" value="InterPro"/>
</dbReference>
<feature type="region of interest" description="Disordered" evidence="2">
    <location>
        <begin position="355"/>
        <end position="392"/>
    </location>
</feature>
<feature type="compositionally biased region" description="Basic residues" evidence="2">
    <location>
        <begin position="355"/>
        <end position="381"/>
    </location>
</feature>
<dbReference type="HOGENOM" id="CLU_013225_2_0_1"/>
<reference evidence="3 4" key="1">
    <citation type="journal article" date="2012" name="Eukaryot. Cell">
        <title>Genome sequence of the Trichosporon asahii environmental strain CBS 8904.</title>
        <authorList>
            <person name="Yang R.Y."/>
            <person name="Li H.T."/>
            <person name="Zhu H."/>
            <person name="Zhou G.P."/>
            <person name="Wang M."/>
            <person name="Wang L."/>
        </authorList>
    </citation>
    <scope>NUCLEOTIDE SEQUENCE [LARGE SCALE GENOMIC DNA]</scope>
    <source>
        <strain evidence="3 4">CBS 8904</strain>
    </source>
</reference>
<dbReference type="OrthoDB" id="354769at2759"/>
<dbReference type="eggNOG" id="KOG4760">
    <property type="taxonomic scope" value="Eukaryota"/>
</dbReference>